<feature type="domain" description="Sialate O-acetylesterase" evidence="2">
    <location>
        <begin position="269"/>
        <end position="333"/>
    </location>
</feature>
<dbReference type="SUPFAM" id="SSF52266">
    <property type="entry name" value="SGNH hydrolase"/>
    <property type="match status" value="1"/>
</dbReference>
<dbReference type="Proteomes" id="UP000188181">
    <property type="component" value="Chromosome"/>
</dbReference>
<reference evidence="4" key="1">
    <citation type="submission" date="2017-02" db="EMBL/GenBank/DDBJ databases">
        <title>Comparative genomics and description of representatives of a novel lineage of planctomycetes thriving in anoxic sediments.</title>
        <authorList>
            <person name="Spring S."/>
            <person name="Bunk B."/>
            <person name="Sproer C."/>
        </authorList>
    </citation>
    <scope>NUCLEOTIDE SEQUENCE [LARGE SCALE GENOMIC DNA]</scope>
    <source>
        <strain evidence="4">SM-Chi-D1</strain>
    </source>
</reference>
<gene>
    <name evidence="3" type="ORF">SMSP2_02812</name>
</gene>
<evidence type="ECO:0000259" key="2">
    <source>
        <dbReference type="Pfam" id="PF03629"/>
    </source>
</evidence>
<dbReference type="GO" id="GO:0001681">
    <property type="term" value="F:sialate O-acetylesterase activity"/>
    <property type="evidence" value="ECO:0007669"/>
    <property type="project" value="InterPro"/>
</dbReference>
<dbReference type="AlphaFoldDB" id="A0A1Q2MIT6"/>
<dbReference type="OrthoDB" id="9795554at2"/>
<dbReference type="Gene3D" id="3.40.50.1110">
    <property type="entry name" value="SGNH hydrolase"/>
    <property type="match status" value="1"/>
</dbReference>
<dbReference type="KEGG" id="pbas:SMSP2_02812"/>
<keyword evidence="4" id="KW-1185">Reference proteome</keyword>
<dbReference type="InterPro" id="IPR005181">
    <property type="entry name" value="SASA"/>
</dbReference>
<evidence type="ECO:0000313" key="4">
    <source>
        <dbReference type="Proteomes" id="UP000188181"/>
    </source>
</evidence>
<dbReference type="InterPro" id="IPR036514">
    <property type="entry name" value="SGNH_hydro_sf"/>
</dbReference>
<evidence type="ECO:0000313" key="3">
    <source>
        <dbReference type="EMBL" id="AQQ72428.1"/>
    </source>
</evidence>
<dbReference type="InterPro" id="IPR039329">
    <property type="entry name" value="SIAE"/>
</dbReference>
<organism evidence="3 4">
    <name type="scientific">Limihaloglobus sulfuriphilus</name>
    <dbReference type="NCBI Taxonomy" id="1851148"/>
    <lineage>
        <taxon>Bacteria</taxon>
        <taxon>Pseudomonadati</taxon>
        <taxon>Planctomycetota</taxon>
        <taxon>Phycisphaerae</taxon>
        <taxon>Sedimentisphaerales</taxon>
        <taxon>Sedimentisphaeraceae</taxon>
        <taxon>Limihaloglobus</taxon>
    </lineage>
</organism>
<accession>A0A1Q2MIT6</accession>
<name>A0A1Q2MIT6_9BACT</name>
<proteinExistence type="predicted"/>
<dbReference type="PANTHER" id="PTHR22901:SF0">
    <property type="entry name" value="SIALATE O-ACETYLESTERASE"/>
    <property type="match status" value="1"/>
</dbReference>
<dbReference type="STRING" id="1851148.SMSP2_02812"/>
<dbReference type="PANTHER" id="PTHR22901">
    <property type="entry name" value="SIALATE O-ACETYLESTERASE"/>
    <property type="match status" value="1"/>
</dbReference>
<evidence type="ECO:0000256" key="1">
    <source>
        <dbReference type="ARBA" id="ARBA00022801"/>
    </source>
</evidence>
<dbReference type="EMBL" id="CP019646">
    <property type="protein sequence ID" value="AQQ72428.1"/>
    <property type="molecule type" value="Genomic_DNA"/>
</dbReference>
<dbReference type="GO" id="GO:0005975">
    <property type="term" value="P:carbohydrate metabolic process"/>
    <property type="evidence" value="ECO:0007669"/>
    <property type="project" value="TreeGrafter"/>
</dbReference>
<protein>
    <recommendedName>
        <fullName evidence="2">Sialate O-acetylesterase domain-containing protein</fullName>
    </recommendedName>
</protein>
<sequence>MRYLLFVMLTGSLGFCQLELPSLISDNMVVQQSSSVKLWGRGSGEITIKTGWGGQTVKTRADENGKWQAQIKTPAAGKSWNMTIADADGSVEIQNVTPGEIWLCSGQSNMQFPMLRDEHYKLHKSESNPDIRFFTVEPDTSETPMENCGGRWQECTPETLSTFSAVGYYFGKLLHANTGYPIGLIDNSWGGTPAEAWTKVSVLENDERFVSILEEDKVILANQDKYQKEYDQMLEQWGREVEDAKKLGKRPPSKPFPPFGLRPQNRAGRLYNAMLHPLMPYTIKGAIWYQGESNSGRARQYASLFPAMINNWRDDWGQGDFPFYFVQLTNYLKNDPQTVYPLWPQVAEPGPSSWAELRESQFKTLSLPSTAMAVTIDIGMPYDIHPKNKLDVGYRLGLAALAKEYGFDDIVYSGPLYKGYKLEGEKIRISFEHTAAGLSFHADAAKGFQIAGRDQEFVWAEAEIDGDTVLVYSDKVAEPAAVRYGWSDWTYANLFNSEGLPASPFRTDDWGYTTK</sequence>
<keyword evidence="1" id="KW-0378">Hydrolase</keyword>
<dbReference type="Pfam" id="PF03629">
    <property type="entry name" value="SASA"/>
    <property type="match status" value="1"/>
</dbReference>
<dbReference type="RefSeq" id="WP_146684617.1">
    <property type="nucleotide sequence ID" value="NZ_CP019646.1"/>
</dbReference>